<dbReference type="OMA" id="ISRICRH"/>
<feature type="region of interest" description="Disordered" evidence="1">
    <location>
        <begin position="843"/>
        <end position="871"/>
    </location>
</feature>
<dbReference type="AlphaFoldDB" id="A0A226D3C4"/>
<comment type="caution">
    <text evidence="2">The sequence shown here is derived from an EMBL/GenBank/DDBJ whole genome shotgun (WGS) entry which is preliminary data.</text>
</comment>
<gene>
    <name evidence="2" type="ORF">Fcan01_25785</name>
</gene>
<accession>A0A226D3C4</accession>
<dbReference type="EMBL" id="LNIX01000038">
    <property type="protein sequence ID" value="OXA39550.1"/>
    <property type="molecule type" value="Genomic_DNA"/>
</dbReference>
<name>A0A226D3C4_FOLCA</name>
<evidence type="ECO:0000313" key="2">
    <source>
        <dbReference type="EMBL" id="OXA39550.1"/>
    </source>
</evidence>
<sequence>MASSDLTTKNPAIDSKTVSPTITTSNARICVIGATTKVLGMIRNFPKSFMRISRICRHLKTWYPSFIFLQRYYLVRVRVLVDSKKHSGYPGLKRQVVSVPCEFAAIPANLGRLRCREKSLRLRRRLHVEFFVEVNSLLLRVENKLVEFVANSQRIPSKNRTNLQTGSEEINNPCNVQVHINSELGQDSEVTSDLELLGAGSPNQSIQIFENVSSPDNNLSDFTPCIPIEDKNYLLEIRKWVDARTLLETPKVTNTIPVGKDGPRAPYRLRHAETEQISSRLESIKLTKEFARPVVLRDILPAKFYHNFLVLSVAIRILLKPHQTESNIDYAGNLLTFFVENFKELYGRENVSYNVHGLIHLAADVKHHGSLDEFSAFRFENYLGKIKRLIKSAKFPLQQIHRRLTEQSCTLELSDNSKNITSNTSQQSKEITFKNTKISVKFPNNIVLLKSEQILLISKIVTEVDKVFLAGNIVSAPKNYFQYPCDSKHGLVFRVNLKKVDTTELLIPMSEVSHKCVCVPLSKIEIVPINWINDQATHCQFPPSGEKGVKKIKKKGGVPLPHWATYEITILKYFASYNAAAEQLPKAITGNKLSDSEIQTGTRSKMSSTTFSSTLPVPPQVTTHRTEIVSSLESGNENGETTFVLPPEFGGSLILVSPEGQEYAQNIANTETNNSNSPNFINNEIMKEILVQVHQIKVTQNEHGRRLTNIQNLLSNRDRNPPVNPSYSFPRQFFPLKSKESLKALEEILKDPAPKIALKKLLSECGGNTLEDCLELMAKYLCLDEMLSQHSYHGRSGKTPFLNQYPELNQVVFEGLSQNDNAVPVTRKSVDEAFQKILKRGADRFGKKVKPPSKPTSNPGNISIVGTEETQ</sequence>
<protein>
    <submittedName>
        <fullName evidence="2">Uncharacterized protein</fullName>
    </submittedName>
</protein>
<dbReference type="OrthoDB" id="7741044at2759"/>
<evidence type="ECO:0000313" key="3">
    <source>
        <dbReference type="Proteomes" id="UP000198287"/>
    </source>
</evidence>
<dbReference type="PANTHER" id="PTHR33053">
    <property type="entry name" value="PROTEIN, PUTATIVE-RELATED"/>
    <property type="match status" value="1"/>
</dbReference>
<keyword evidence="3" id="KW-1185">Reference proteome</keyword>
<proteinExistence type="predicted"/>
<organism evidence="2 3">
    <name type="scientific">Folsomia candida</name>
    <name type="common">Springtail</name>
    <dbReference type="NCBI Taxonomy" id="158441"/>
    <lineage>
        <taxon>Eukaryota</taxon>
        <taxon>Metazoa</taxon>
        <taxon>Ecdysozoa</taxon>
        <taxon>Arthropoda</taxon>
        <taxon>Hexapoda</taxon>
        <taxon>Collembola</taxon>
        <taxon>Entomobryomorpha</taxon>
        <taxon>Isotomoidea</taxon>
        <taxon>Isotomidae</taxon>
        <taxon>Proisotominae</taxon>
        <taxon>Folsomia</taxon>
    </lineage>
</organism>
<reference evidence="2 3" key="1">
    <citation type="submission" date="2015-12" db="EMBL/GenBank/DDBJ databases">
        <title>The genome of Folsomia candida.</title>
        <authorList>
            <person name="Faddeeva A."/>
            <person name="Derks M.F."/>
            <person name="Anvar Y."/>
            <person name="Smit S."/>
            <person name="Van Straalen N."/>
            <person name="Roelofs D."/>
        </authorList>
    </citation>
    <scope>NUCLEOTIDE SEQUENCE [LARGE SCALE GENOMIC DNA]</scope>
    <source>
        <strain evidence="2 3">VU population</strain>
        <tissue evidence="2">Whole body</tissue>
    </source>
</reference>
<dbReference type="Proteomes" id="UP000198287">
    <property type="component" value="Unassembled WGS sequence"/>
</dbReference>
<evidence type="ECO:0000256" key="1">
    <source>
        <dbReference type="SAM" id="MobiDB-lite"/>
    </source>
</evidence>
<dbReference type="PANTHER" id="PTHR33053:SF25">
    <property type="entry name" value="TRANSPOSASE DOMAIN-CONTAINING PROTEIN"/>
    <property type="match status" value="1"/>
</dbReference>